<dbReference type="AlphaFoldDB" id="A0A7W8GH56"/>
<reference evidence="2 3" key="1">
    <citation type="submission" date="2020-08" db="EMBL/GenBank/DDBJ databases">
        <title>Genomic Encyclopedia of Type Strains, Phase IV (KMG-IV): sequencing the most valuable type-strain genomes for metagenomic binning, comparative biology and taxonomic classification.</title>
        <authorList>
            <person name="Goeker M."/>
        </authorList>
    </citation>
    <scope>NUCLEOTIDE SEQUENCE [LARGE SCALE GENOMIC DNA]</scope>
    <source>
        <strain evidence="2 3">DSM 101791</strain>
    </source>
</reference>
<feature type="region of interest" description="Disordered" evidence="1">
    <location>
        <begin position="98"/>
        <end position="223"/>
    </location>
</feature>
<feature type="compositionally biased region" description="Basic and acidic residues" evidence="1">
    <location>
        <begin position="136"/>
        <end position="148"/>
    </location>
</feature>
<accession>A0A7W8GH56</accession>
<protein>
    <recommendedName>
        <fullName evidence="4">Helix-turn-helix domain-containing protein</fullName>
    </recommendedName>
</protein>
<dbReference type="RefSeq" id="WP_184030824.1">
    <property type="nucleotide sequence ID" value="NZ_JACHFN010000013.1"/>
</dbReference>
<sequence length="347" mass="36701">MSLFRRREKTGHFTMVGNQAVRDSNLSLKAKGLLVLMLSYSEGWVYRLVHLERQSADGQHATKTALRELMAAGYVVRERQRANDGTFQWLYTVDDEPFAAPSETTPQVSTGGVSTGEPAIGGNSTPKKPKARKSSSKRETPSRADARGEPPAAEPRVPEGLGGQAADAGPQAVSGTPHGVAADAAGGAPSSFVAGAEPSTRHDVDAATPAKGSAGAARPEPDHQTMVRAIREALYPGTAHCADRIERQLAAASKQLRGAGLDSGAPALIVAHIRTHHPWRTHVSPGTLVEYSAEWASARANPDLALTRSQPARSHPVSRPQTTAEATQRSVDTASAVLAHLHRRGLS</sequence>
<keyword evidence="3" id="KW-1185">Reference proteome</keyword>
<evidence type="ECO:0000256" key="1">
    <source>
        <dbReference type="SAM" id="MobiDB-lite"/>
    </source>
</evidence>
<feature type="compositionally biased region" description="Polar residues" evidence="1">
    <location>
        <begin position="319"/>
        <end position="333"/>
    </location>
</feature>
<evidence type="ECO:0008006" key="4">
    <source>
        <dbReference type="Google" id="ProtNLM"/>
    </source>
</evidence>
<organism evidence="2 3">
    <name type="scientific">Deinococcus budaensis</name>
    <dbReference type="NCBI Taxonomy" id="1665626"/>
    <lineage>
        <taxon>Bacteria</taxon>
        <taxon>Thermotogati</taxon>
        <taxon>Deinococcota</taxon>
        <taxon>Deinococci</taxon>
        <taxon>Deinococcales</taxon>
        <taxon>Deinococcaceae</taxon>
        <taxon>Deinococcus</taxon>
    </lineage>
</organism>
<feature type="compositionally biased region" description="Low complexity" evidence="1">
    <location>
        <begin position="206"/>
        <end position="217"/>
    </location>
</feature>
<name>A0A7W8GH56_9DEIO</name>
<feature type="compositionally biased region" description="Polar residues" evidence="1">
    <location>
        <begin position="102"/>
        <end position="112"/>
    </location>
</feature>
<evidence type="ECO:0000313" key="3">
    <source>
        <dbReference type="Proteomes" id="UP000525389"/>
    </source>
</evidence>
<comment type="caution">
    <text evidence="2">The sequence shown here is derived from an EMBL/GenBank/DDBJ whole genome shotgun (WGS) entry which is preliminary data.</text>
</comment>
<dbReference type="EMBL" id="JACHFN010000013">
    <property type="protein sequence ID" value="MBB5235532.1"/>
    <property type="molecule type" value="Genomic_DNA"/>
</dbReference>
<dbReference type="Proteomes" id="UP000525389">
    <property type="component" value="Unassembled WGS sequence"/>
</dbReference>
<feature type="region of interest" description="Disordered" evidence="1">
    <location>
        <begin position="307"/>
        <end position="333"/>
    </location>
</feature>
<evidence type="ECO:0000313" key="2">
    <source>
        <dbReference type="EMBL" id="MBB5235532.1"/>
    </source>
</evidence>
<proteinExistence type="predicted"/>
<gene>
    <name evidence="2" type="ORF">HNQ09_002989</name>
</gene>